<proteinExistence type="inferred from homology"/>
<comment type="caution">
    <text evidence="2">The sequence shown here is derived from an EMBL/GenBank/DDBJ whole genome shotgun (WGS) entry which is preliminary data.</text>
</comment>
<dbReference type="RefSeq" id="WP_107035305.1">
    <property type="nucleotide sequence ID" value="NZ_CAONGC010000015.1"/>
</dbReference>
<accession>A0A2V1J0K5</accession>
<evidence type="ECO:0000313" key="2">
    <source>
        <dbReference type="EMBL" id="PWB08918.1"/>
    </source>
</evidence>
<sequence>MIEIGNTLVSLDLAERFFCCDLDQCLGQCCIEGDAGAPITTAEQRELERVLPIVEQQLTPQARRVIGEQGVSYIDEEGDLVTSIVGGRDCVFTCHAPGGKCLCAIDSAFRQGLTGSFRKPISCYLYPLRLTEYPSFTAVNYHRWKICRSAEANGRRLGIRLYQFMKAPLTERFGKEWYDELVQACEAIIENEID</sequence>
<dbReference type="Pfam" id="PF11307">
    <property type="entry name" value="DUF3109"/>
    <property type="match status" value="1"/>
</dbReference>
<protein>
    <submittedName>
        <fullName evidence="2">DUF3109 domain-containing protein</fullName>
    </submittedName>
</protein>
<organism evidence="2 3">
    <name type="scientific">Paramuribaculum intestinale</name>
    <dbReference type="NCBI Taxonomy" id="2094151"/>
    <lineage>
        <taxon>Bacteria</taxon>
        <taxon>Pseudomonadati</taxon>
        <taxon>Bacteroidota</taxon>
        <taxon>Bacteroidia</taxon>
        <taxon>Bacteroidales</taxon>
        <taxon>Muribaculaceae</taxon>
        <taxon>Paramuribaculum</taxon>
    </lineage>
</organism>
<evidence type="ECO:0000256" key="1">
    <source>
        <dbReference type="ARBA" id="ARBA00093770"/>
    </source>
</evidence>
<dbReference type="InterPro" id="IPR021458">
    <property type="entry name" value="Rv0495c"/>
</dbReference>
<evidence type="ECO:0000313" key="3">
    <source>
        <dbReference type="Proteomes" id="UP000244925"/>
    </source>
</evidence>
<dbReference type="AlphaFoldDB" id="A0A2V1J0K5"/>
<dbReference type="EMBL" id="PUBV01000004">
    <property type="protein sequence ID" value="PWB08918.1"/>
    <property type="molecule type" value="Genomic_DNA"/>
</dbReference>
<comment type="similarity">
    <text evidence="1">Belongs to the Rv0495c family.</text>
</comment>
<gene>
    <name evidence="2" type="ORF">C5O25_03020</name>
</gene>
<reference evidence="3" key="1">
    <citation type="submission" date="2018-02" db="EMBL/GenBank/DDBJ databases">
        <authorList>
            <person name="Clavel T."/>
            <person name="Strowig T."/>
        </authorList>
    </citation>
    <scope>NUCLEOTIDE SEQUENCE [LARGE SCALE GENOMIC DNA]</scope>
    <source>
        <strain evidence="3">DSM 100764</strain>
    </source>
</reference>
<keyword evidence="3" id="KW-1185">Reference proteome</keyword>
<name>A0A2V1J0K5_9BACT</name>
<dbReference type="GeneID" id="93424557"/>
<dbReference type="Proteomes" id="UP000244925">
    <property type="component" value="Unassembled WGS sequence"/>
</dbReference>